<dbReference type="Pfam" id="PF00854">
    <property type="entry name" value="PTR2"/>
    <property type="match status" value="1"/>
</dbReference>
<feature type="transmembrane region" description="Helical" evidence="7">
    <location>
        <begin position="224"/>
        <end position="246"/>
    </location>
</feature>
<dbReference type="Gene3D" id="1.20.1250.20">
    <property type="entry name" value="MFS general substrate transporter like domains"/>
    <property type="match status" value="1"/>
</dbReference>
<keyword evidence="4 7" id="KW-0812">Transmembrane</keyword>
<dbReference type="InterPro" id="IPR005279">
    <property type="entry name" value="Dipep/tripep_permease"/>
</dbReference>
<evidence type="ECO:0000256" key="5">
    <source>
        <dbReference type="ARBA" id="ARBA00022989"/>
    </source>
</evidence>
<reference evidence="9" key="1">
    <citation type="journal article" date="2014" name="Front. Microbiol.">
        <title>High frequency of phylogenetically diverse reductive dehalogenase-homologous genes in deep subseafloor sedimentary metagenomes.</title>
        <authorList>
            <person name="Kawai M."/>
            <person name="Futagami T."/>
            <person name="Toyoda A."/>
            <person name="Takaki Y."/>
            <person name="Nishi S."/>
            <person name="Hori S."/>
            <person name="Arai W."/>
            <person name="Tsubouchi T."/>
            <person name="Morono Y."/>
            <person name="Uchiyama I."/>
            <person name="Ito T."/>
            <person name="Fujiyama A."/>
            <person name="Inagaki F."/>
            <person name="Takami H."/>
        </authorList>
    </citation>
    <scope>NUCLEOTIDE SEQUENCE</scope>
    <source>
        <strain evidence="9">Expedition CK06-06</strain>
    </source>
</reference>
<accession>X0WF54</accession>
<dbReference type="PANTHER" id="PTHR23517:SF15">
    <property type="entry name" value="PROTON-DEPENDENT OLIGOPEPTIDE FAMILY TRANSPORT PROTEIN"/>
    <property type="match status" value="1"/>
</dbReference>
<gene>
    <name evidence="9" type="ORF">S01H1_44934</name>
</gene>
<dbReference type="NCBIfam" id="TIGR00924">
    <property type="entry name" value="yjdL_sub1_fam"/>
    <property type="match status" value="1"/>
</dbReference>
<dbReference type="SUPFAM" id="SSF103473">
    <property type="entry name" value="MFS general substrate transporter"/>
    <property type="match status" value="1"/>
</dbReference>
<protein>
    <recommendedName>
        <fullName evidence="8">Major facilitator superfamily (MFS) profile domain-containing protein</fullName>
    </recommendedName>
</protein>
<feature type="transmembrane region" description="Helical" evidence="7">
    <location>
        <begin position="149"/>
        <end position="173"/>
    </location>
</feature>
<keyword evidence="2" id="KW-0813">Transport</keyword>
<dbReference type="InterPro" id="IPR036259">
    <property type="entry name" value="MFS_trans_sf"/>
</dbReference>
<evidence type="ECO:0000256" key="4">
    <source>
        <dbReference type="ARBA" id="ARBA00022692"/>
    </source>
</evidence>
<dbReference type="PANTHER" id="PTHR23517">
    <property type="entry name" value="RESISTANCE PROTEIN MDTM, PUTATIVE-RELATED-RELATED"/>
    <property type="match status" value="1"/>
</dbReference>
<feature type="transmembrane region" description="Helical" evidence="7">
    <location>
        <begin position="59"/>
        <end position="76"/>
    </location>
</feature>
<name>X0WF54_9ZZZZ</name>
<proteinExistence type="predicted"/>
<feature type="transmembrane region" description="Helical" evidence="7">
    <location>
        <begin position="194"/>
        <end position="212"/>
    </location>
</feature>
<feature type="domain" description="Major facilitator superfamily (MFS) profile" evidence="8">
    <location>
        <begin position="1"/>
        <end position="264"/>
    </location>
</feature>
<dbReference type="EMBL" id="BARS01028685">
    <property type="protein sequence ID" value="GAG11336.1"/>
    <property type="molecule type" value="Genomic_DNA"/>
</dbReference>
<dbReference type="GO" id="GO:0005886">
    <property type="term" value="C:plasma membrane"/>
    <property type="evidence" value="ECO:0007669"/>
    <property type="project" value="UniProtKB-SubCell"/>
</dbReference>
<dbReference type="GO" id="GO:1904680">
    <property type="term" value="F:peptide transmembrane transporter activity"/>
    <property type="evidence" value="ECO:0007669"/>
    <property type="project" value="InterPro"/>
</dbReference>
<evidence type="ECO:0000259" key="8">
    <source>
        <dbReference type="PROSITE" id="PS50850"/>
    </source>
</evidence>
<comment type="subcellular location">
    <subcellularLocation>
        <location evidence="1">Cell membrane</location>
        <topology evidence="1">Multi-pass membrane protein</topology>
    </subcellularLocation>
</comment>
<evidence type="ECO:0000256" key="3">
    <source>
        <dbReference type="ARBA" id="ARBA00022475"/>
    </source>
</evidence>
<evidence type="ECO:0000313" key="9">
    <source>
        <dbReference type="EMBL" id="GAG11336.1"/>
    </source>
</evidence>
<dbReference type="AlphaFoldDB" id="X0WF54"/>
<dbReference type="InterPro" id="IPR000109">
    <property type="entry name" value="POT_fam"/>
</dbReference>
<dbReference type="InterPro" id="IPR020846">
    <property type="entry name" value="MFS_dom"/>
</dbReference>
<comment type="caution">
    <text evidence="9">The sequence shown here is derived from an EMBL/GenBank/DDBJ whole genome shotgun (WGS) entry which is preliminary data.</text>
</comment>
<feature type="transmembrane region" description="Helical" evidence="7">
    <location>
        <begin position="31"/>
        <end position="50"/>
    </location>
</feature>
<keyword evidence="3" id="KW-1003">Cell membrane</keyword>
<dbReference type="PROSITE" id="PS50850">
    <property type="entry name" value="MFS"/>
    <property type="match status" value="1"/>
</dbReference>
<dbReference type="InterPro" id="IPR050171">
    <property type="entry name" value="MFS_Transporters"/>
</dbReference>
<feature type="non-terminal residue" evidence="9">
    <location>
        <position position="1"/>
    </location>
</feature>
<sequence>YYGMRGVLLLFMVDAIQTGGLGMTDGKAAAIYGLYTAGVYLMAMPGGWFADRLVGAKSAVFYGGLLIALGQFSLVFSTNSPAAFYSGLVLIVLGTGLLKPNVSAIVGELYPEGGARRDAGFSVFYMGINLGAFIGPLICGFLGETIAWPLAFGAASVGMVLGLIQYRLGVGYLGSAGDAPQTDASDRSSVSRTLLASFGFVIILALVFAWLQSNGYTSFTLEQVAYATLFFIAGFAVLYFAYQLIFGGLDDVEKKRMVVIFFLF</sequence>
<dbReference type="PROSITE" id="PS01023">
    <property type="entry name" value="PTR2_2"/>
    <property type="match status" value="1"/>
</dbReference>
<keyword evidence="5 7" id="KW-1133">Transmembrane helix</keyword>
<keyword evidence="6 7" id="KW-0472">Membrane</keyword>
<evidence type="ECO:0000256" key="6">
    <source>
        <dbReference type="ARBA" id="ARBA00023136"/>
    </source>
</evidence>
<dbReference type="InterPro" id="IPR018456">
    <property type="entry name" value="PTR2_symporter_CS"/>
</dbReference>
<dbReference type="GO" id="GO:0006857">
    <property type="term" value="P:oligopeptide transport"/>
    <property type="evidence" value="ECO:0007669"/>
    <property type="project" value="InterPro"/>
</dbReference>
<evidence type="ECO:0000256" key="1">
    <source>
        <dbReference type="ARBA" id="ARBA00004651"/>
    </source>
</evidence>
<feature type="transmembrane region" description="Helical" evidence="7">
    <location>
        <begin position="123"/>
        <end position="143"/>
    </location>
</feature>
<evidence type="ECO:0000256" key="7">
    <source>
        <dbReference type="SAM" id="Phobius"/>
    </source>
</evidence>
<feature type="transmembrane region" description="Helical" evidence="7">
    <location>
        <begin position="82"/>
        <end position="102"/>
    </location>
</feature>
<evidence type="ECO:0000256" key="2">
    <source>
        <dbReference type="ARBA" id="ARBA00022448"/>
    </source>
</evidence>
<organism evidence="9">
    <name type="scientific">marine sediment metagenome</name>
    <dbReference type="NCBI Taxonomy" id="412755"/>
    <lineage>
        <taxon>unclassified sequences</taxon>
        <taxon>metagenomes</taxon>
        <taxon>ecological metagenomes</taxon>
    </lineage>
</organism>
<feature type="non-terminal residue" evidence="9">
    <location>
        <position position="264"/>
    </location>
</feature>